<evidence type="ECO:0000313" key="2">
    <source>
        <dbReference type="Proteomes" id="UP000030645"/>
    </source>
</evidence>
<dbReference type="EMBL" id="KE345602">
    <property type="protein sequence ID" value="EXC08700.1"/>
    <property type="molecule type" value="Genomic_DNA"/>
</dbReference>
<keyword evidence="2" id="KW-1185">Reference proteome</keyword>
<name>W9SI14_9ROSA</name>
<organism evidence="1 2">
    <name type="scientific">Morus notabilis</name>
    <dbReference type="NCBI Taxonomy" id="981085"/>
    <lineage>
        <taxon>Eukaryota</taxon>
        <taxon>Viridiplantae</taxon>
        <taxon>Streptophyta</taxon>
        <taxon>Embryophyta</taxon>
        <taxon>Tracheophyta</taxon>
        <taxon>Spermatophyta</taxon>
        <taxon>Magnoliopsida</taxon>
        <taxon>eudicotyledons</taxon>
        <taxon>Gunneridae</taxon>
        <taxon>Pentapetalae</taxon>
        <taxon>rosids</taxon>
        <taxon>fabids</taxon>
        <taxon>Rosales</taxon>
        <taxon>Moraceae</taxon>
        <taxon>Moreae</taxon>
        <taxon>Morus</taxon>
    </lineage>
</organism>
<accession>W9SI14</accession>
<sequence length="109" mass="11806">MATSFGVVMGLVSRYIDALFVIYDSHGNGDNFWCPNGVHRASKLSSRSKTGTGTATTFGVVTGPVIRYIDALFDIYDSHGNGDNFWCPNGAKNLSDRSSLRTLQAPREG</sequence>
<protein>
    <submittedName>
        <fullName evidence="1">Uncharacterized protein</fullName>
    </submittedName>
</protein>
<evidence type="ECO:0000313" key="1">
    <source>
        <dbReference type="EMBL" id="EXC08700.1"/>
    </source>
</evidence>
<gene>
    <name evidence="1" type="ORF">L484_001508</name>
</gene>
<proteinExistence type="predicted"/>
<dbReference type="Proteomes" id="UP000030645">
    <property type="component" value="Unassembled WGS sequence"/>
</dbReference>
<reference evidence="2" key="1">
    <citation type="submission" date="2013-01" db="EMBL/GenBank/DDBJ databases">
        <title>Draft Genome Sequence of a Mulberry Tree, Morus notabilis C.K. Schneid.</title>
        <authorList>
            <person name="He N."/>
            <person name="Zhao S."/>
        </authorList>
    </citation>
    <scope>NUCLEOTIDE SEQUENCE</scope>
</reference>
<dbReference type="AlphaFoldDB" id="W9SI14"/>